<comment type="caution">
    <text evidence="1">The sequence shown here is derived from an EMBL/GenBank/DDBJ whole genome shotgun (WGS) entry which is preliminary data.</text>
</comment>
<gene>
    <name evidence="1" type="ORF">DFH07DRAFT_767795</name>
</gene>
<evidence type="ECO:0000313" key="2">
    <source>
        <dbReference type="Proteomes" id="UP001215280"/>
    </source>
</evidence>
<accession>A0AAD7NSL1</accession>
<organism evidence="1 2">
    <name type="scientific">Mycena maculata</name>
    <dbReference type="NCBI Taxonomy" id="230809"/>
    <lineage>
        <taxon>Eukaryota</taxon>
        <taxon>Fungi</taxon>
        <taxon>Dikarya</taxon>
        <taxon>Basidiomycota</taxon>
        <taxon>Agaricomycotina</taxon>
        <taxon>Agaricomycetes</taxon>
        <taxon>Agaricomycetidae</taxon>
        <taxon>Agaricales</taxon>
        <taxon>Marasmiineae</taxon>
        <taxon>Mycenaceae</taxon>
        <taxon>Mycena</taxon>
    </lineage>
</organism>
<proteinExistence type="predicted"/>
<reference evidence="1" key="1">
    <citation type="submission" date="2023-03" db="EMBL/GenBank/DDBJ databases">
        <title>Massive genome expansion in bonnet fungi (Mycena s.s.) driven by repeated elements and novel gene families across ecological guilds.</title>
        <authorList>
            <consortium name="Lawrence Berkeley National Laboratory"/>
            <person name="Harder C.B."/>
            <person name="Miyauchi S."/>
            <person name="Viragh M."/>
            <person name="Kuo A."/>
            <person name="Thoen E."/>
            <person name="Andreopoulos B."/>
            <person name="Lu D."/>
            <person name="Skrede I."/>
            <person name="Drula E."/>
            <person name="Henrissat B."/>
            <person name="Morin E."/>
            <person name="Kohler A."/>
            <person name="Barry K."/>
            <person name="LaButti K."/>
            <person name="Morin E."/>
            <person name="Salamov A."/>
            <person name="Lipzen A."/>
            <person name="Mereny Z."/>
            <person name="Hegedus B."/>
            <person name="Baldrian P."/>
            <person name="Stursova M."/>
            <person name="Weitz H."/>
            <person name="Taylor A."/>
            <person name="Grigoriev I.V."/>
            <person name="Nagy L.G."/>
            <person name="Martin F."/>
            <person name="Kauserud H."/>
        </authorList>
    </citation>
    <scope>NUCLEOTIDE SEQUENCE</scope>
    <source>
        <strain evidence="1">CBHHK188m</strain>
    </source>
</reference>
<sequence>MTIIKRESCGTMQPFYDFQRPIVRDAQGCITREGPWTFNPTTGRCIGDTSDRGDCGQLYAHMCFGCHRRYGWVYSSEPPPVSNWRPTNAQLTAHEVSAVDQGLEAEPEYVWSRRRWAMSEPIHATPLGRSRRKTVQLHPQMPSGVHSFFLWMRVPRDRVLGPLRLPGKLQEWLEALNIKTRTVKPPAAANR</sequence>
<evidence type="ECO:0000313" key="1">
    <source>
        <dbReference type="EMBL" id="KAJ7772942.1"/>
    </source>
</evidence>
<keyword evidence="2" id="KW-1185">Reference proteome</keyword>
<protein>
    <submittedName>
        <fullName evidence="1">Uncharacterized protein</fullName>
    </submittedName>
</protein>
<dbReference type="AlphaFoldDB" id="A0AAD7NSL1"/>
<dbReference type="EMBL" id="JARJLG010000018">
    <property type="protein sequence ID" value="KAJ7772942.1"/>
    <property type="molecule type" value="Genomic_DNA"/>
</dbReference>
<dbReference type="Proteomes" id="UP001215280">
    <property type="component" value="Unassembled WGS sequence"/>
</dbReference>
<name>A0AAD7NSL1_9AGAR</name>